<feature type="region of interest" description="Disordered" evidence="1">
    <location>
        <begin position="1"/>
        <end position="41"/>
    </location>
</feature>
<proteinExistence type="predicted"/>
<sequence>MLWRGEEGAVTPSREGRPYGQEQMGSASGVERRSVDAVEGRGGCREVVEGREVAKIGADRLRQCRGEEERQRHGGERRGGPD</sequence>
<reference evidence="2" key="1">
    <citation type="journal article" date="2013" name="Nature">
        <title>Draft genome of the wheat A-genome progenitor Triticum urartu.</title>
        <authorList>
            <person name="Ling H.Q."/>
            <person name="Zhao S."/>
            <person name="Liu D."/>
            <person name="Wang J."/>
            <person name="Sun H."/>
            <person name="Zhang C."/>
            <person name="Fan H."/>
            <person name="Li D."/>
            <person name="Dong L."/>
            <person name="Tao Y."/>
            <person name="Gao C."/>
            <person name="Wu H."/>
            <person name="Li Y."/>
            <person name="Cui Y."/>
            <person name="Guo X."/>
            <person name="Zheng S."/>
            <person name="Wang B."/>
            <person name="Yu K."/>
            <person name="Liang Q."/>
            <person name="Yang W."/>
            <person name="Lou X."/>
            <person name="Chen J."/>
            <person name="Feng M."/>
            <person name="Jian J."/>
            <person name="Zhang X."/>
            <person name="Luo G."/>
            <person name="Jiang Y."/>
            <person name="Liu J."/>
            <person name="Wang Z."/>
            <person name="Sha Y."/>
            <person name="Zhang B."/>
            <person name="Wu H."/>
            <person name="Tang D."/>
            <person name="Shen Q."/>
            <person name="Xue P."/>
            <person name="Zou S."/>
            <person name="Wang X."/>
            <person name="Liu X."/>
            <person name="Wang F."/>
            <person name="Yang Y."/>
            <person name="An X."/>
            <person name="Dong Z."/>
            <person name="Zhang K."/>
            <person name="Zhang X."/>
            <person name="Luo M.C."/>
            <person name="Dvorak J."/>
            <person name="Tong Y."/>
            <person name="Wang J."/>
            <person name="Yang H."/>
            <person name="Li Z."/>
            <person name="Wang D."/>
            <person name="Zhang A."/>
            <person name="Wang J."/>
        </authorList>
    </citation>
    <scope>NUCLEOTIDE SEQUENCE</scope>
</reference>
<gene>
    <name evidence="2" type="ORF">TRIUR3_19647</name>
</gene>
<evidence type="ECO:0000256" key="1">
    <source>
        <dbReference type="SAM" id="MobiDB-lite"/>
    </source>
</evidence>
<accession>M8A9S1</accession>
<organism evidence="2">
    <name type="scientific">Triticum urartu</name>
    <name type="common">Red wild einkorn</name>
    <name type="synonym">Crithodium urartu</name>
    <dbReference type="NCBI Taxonomy" id="4572"/>
    <lineage>
        <taxon>Eukaryota</taxon>
        <taxon>Viridiplantae</taxon>
        <taxon>Streptophyta</taxon>
        <taxon>Embryophyta</taxon>
        <taxon>Tracheophyta</taxon>
        <taxon>Spermatophyta</taxon>
        <taxon>Magnoliopsida</taxon>
        <taxon>Liliopsida</taxon>
        <taxon>Poales</taxon>
        <taxon>Poaceae</taxon>
        <taxon>BOP clade</taxon>
        <taxon>Pooideae</taxon>
        <taxon>Triticodae</taxon>
        <taxon>Triticeae</taxon>
        <taxon>Triticinae</taxon>
        <taxon>Triticum</taxon>
    </lineage>
</organism>
<evidence type="ECO:0000313" key="2">
    <source>
        <dbReference type="EMBL" id="EMS68841.1"/>
    </source>
</evidence>
<dbReference type="EMBL" id="KD001604">
    <property type="protein sequence ID" value="EMS68841.1"/>
    <property type="molecule type" value="Genomic_DNA"/>
</dbReference>
<dbReference type="AlphaFoldDB" id="M8A9S1"/>
<protein>
    <submittedName>
        <fullName evidence="2">Uncharacterized protein</fullName>
    </submittedName>
</protein>
<feature type="compositionally biased region" description="Basic and acidic residues" evidence="1">
    <location>
        <begin position="30"/>
        <end position="41"/>
    </location>
</feature>
<name>M8A9S1_TRIUA</name>